<name>A0A4S3J9T6_9EURO</name>
<keyword evidence="3" id="KW-1185">Reference proteome</keyword>
<protein>
    <submittedName>
        <fullName evidence="2">Uncharacterized protein</fullName>
    </submittedName>
</protein>
<comment type="caution">
    <text evidence="2">The sequence shown here is derived from an EMBL/GenBank/DDBJ whole genome shotgun (WGS) entry which is preliminary data.</text>
</comment>
<dbReference type="VEuPathDB" id="FungiDB:EYZ11_008709"/>
<feature type="compositionally biased region" description="Polar residues" evidence="1">
    <location>
        <begin position="13"/>
        <end position="27"/>
    </location>
</feature>
<gene>
    <name evidence="2" type="ORF">EYZ11_008709</name>
</gene>
<proteinExistence type="predicted"/>
<dbReference type="EMBL" id="SOSA01000381">
    <property type="protein sequence ID" value="THC91816.1"/>
    <property type="molecule type" value="Genomic_DNA"/>
</dbReference>
<reference evidence="2 3" key="1">
    <citation type="submission" date="2019-03" db="EMBL/GenBank/DDBJ databases">
        <title>The genome sequence of a newly discovered highly antifungal drug resistant Aspergillus species, Aspergillus tanneri NIH 1004.</title>
        <authorList>
            <person name="Mounaud S."/>
            <person name="Singh I."/>
            <person name="Joardar V."/>
            <person name="Pakala S."/>
            <person name="Pakala S."/>
            <person name="Venepally P."/>
            <person name="Hoover J."/>
            <person name="Nierman W."/>
            <person name="Chung J."/>
            <person name="Losada L."/>
        </authorList>
    </citation>
    <scope>NUCLEOTIDE SEQUENCE [LARGE SCALE GENOMIC DNA]</scope>
    <source>
        <strain evidence="2 3">NIH1004</strain>
    </source>
</reference>
<evidence type="ECO:0000313" key="3">
    <source>
        <dbReference type="Proteomes" id="UP000308092"/>
    </source>
</evidence>
<accession>A0A4S3J9T6</accession>
<dbReference type="AlphaFoldDB" id="A0A4S3J9T6"/>
<feature type="region of interest" description="Disordered" evidence="1">
    <location>
        <begin position="1"/>
        <end position="27"/>
    </location>
</feature>
<organism evidence="2 3">
    <name type="scientific">Aspergillus tanneri</name>
    <dbReference type="NCBI Taxonomy" id="1220188"/>
    <lineage>
        <taxon>Eukaryota</taxon>
        <taxon>Fungi</taxon>
        <taxon>Dikarya</taxon>
        <taxon>Ascomycota</taxon>
        <taxon>Pezizomycotina</taxon>
        <taxon>Eurotiomycetes</taxon>
        <taxon>Eurotiomycetidae</taxon>
        <taxon>Eurotiales</taxon>
        <taxon>Aspergillaceae</taxon>
        <taxon>Aspergillus</taxon>
        <taxon>Aspergillus subgen. Circumdati</taxon>
    </lineage>
</organism>
<evidence type="ECO:0000313" key="2">
    <source>
        <dbReference type="EMBL" id="THC91816.1"/>
    </source>
</evidence>
<dbReference type="Proteomes" id="UP000308092">
    <property type="component" value="Unassembled WGS sequence"/>
</dbReference>
<evidence type="ECO:0000256" key="1">
    <source>
        <dbReference type="SAM" id="MobiDB-lite"/>
    </source>
</evidence>
<sequence>MAQSTLAKGPDQSLLQASSNRPSIISQHPQNPVVQYIIAPISQNIFK</sequence>